<dbReference type="InterPro" id="IPR001611">
    <property type="entry name" value="Leu-rich_rpt"/>
</dbReference>
<dbReference type="AlphaFoldDB" id="A0AAV2YS79"/>
<evidence type="ECO:0000313" key="1">
    <source>
        <dbReference type="EMBL" id="DAZ96960.1"/>
    </source>
</evidence>
<organism evidence="1 2">
    <name type="scientific">Lagenidium giganteum</name>
    <dbReference type="NCBI Taxonomy" id="4803"/>
    <lineage>
        <taxon>Eukaryota</taxon>
        <taxon>Sar</taxon>
        <taxon>Stramenopiles</taxon>
        <taxon>Oomycota</taxon>
        <taxon>Peronosporomycetes</taxon>
        <taxon>Pythiales</taxon>
        <taxon>Pythiaceae</taxon>
    </lineage>
</organism>
<accession>A0AAV2YS79</accession>
<evidence type="ECO:0000313" key="2">
    <source>
        <dbReference type="Proteomes" id="UP001146120"/>
    </source>
</evidence>
<comment type="caution">
    <text evidence="1">The sequence shown here is derived from an EMBL/GenBank/DDBJ whole genome shotgun (WGS) entry which is preliminary data.</text>
</comment>
<dbReference type="Proteomes" id="UP001146120">
    <property type="component" value="Unassembled WGS sequence"/>
</dbReference>
<sequence>MHSSAHTKFERRVLDPLCGLFVAPWLSSKYPCAVYNFDCGRLHVATPSSNSLEFLDPRVLVTLNFVHCDALVMPPIIQNFSSLVGINLNHVELVVWPKSAALLPDKNPRIVFVCFVHVNLTAIPDGLLGPLPPLLQDIEFSHTNLSRLPDWLDQAWPHVQMLYIEYSKLQTIPPSLLRMKLFDLSLIGNELEDVSNLANLGDRIAFLSLDGNPLKQLPDALERDFSLLVLSAERTELTVIPDAWLARTQAVYVDGTPVCGNKDHVTARNEICSANYERSAGKCMLN</sequence>
<dbReference type="InterPro" id="IPR032675">
    <property type="entry name" value="LRR_dom_sf"/>
</dbReference>
<dbReference type="EMBL" id="DAKRPA010000150">
    <property type="protein sequence ID" value="DAZ96960.1"/>
    <property type="molecule type" value="Genomic_DNA"/>
</dbReference>
<name>A0AAV2YS79_9STRA</name>
<reference evidence="1" key="2">
    <citation type="journal article" date="2023" name="Microbiol Resour">
        <title>Decontamination and Annotation of the Draft Genome Sequence of the Oomycete Lagenidium giganteum ARSEF 373.</title>
        <authorList>
            <person name="Morgan W.R."/>
            <person name="Tartar A."/>
        </authorList>
    </citation>
    <scope>NUCLEOTIDE SEQUENCE</scope>
    <source>
        <strain evidence="1">ARSEF 373</strain>
    </source>
</reference>
<protein>
    <submittedName>
        <fullName evidence="1">Uncharacterized protein</fullName>
    </submittedName>
</protein>
<dbReference type="SUPFAM" id="SSF52058">
    <property type="entry name" value="L domain-like"/>
    <property type="match status" value="1"/>
</dbReference>
<dbReference type="Gene3D" id="3.80.10.10">
    <property type="entry name" value="Ribonuclease Inhibitor"/>
    <property type="match status" value="1"/>
</dbReference>
<keyword evidence="2" id="KW-1185">Reference proteome</keyword>
<dbReference type="PROSITE" id="PS51450">
    <property type="entry name" value="LRR"/>
    <property type="match status" value="1"/>
</dbReference>
<reference evidence="1" key="1">
    <citation type="submission" date="2022-11" db="EMBL/GenBank/DDBJ databases">
        <authorList>
            <person name="Morgan W.R."/>
            <person name="Tartar A."/>
        </authorList>
    </citation>
    <scope>NUCLEOTIDE SEQUENCE</scope>
    <source>
        <strain evidence="1">ARSEF 373</strain>
    </source>
</reference>
<gene>
    <name evidence="1" type="ORF">N0F65_012092</name>
</gene>
<proteinExistence type="predicted"/>